<organism evidence="5 6">
    <name type="scientific">Desulfosarcina widdelii</name>
    <dbReference type="NCBI Taxonomy" id="947919"/>
    <lineage>
        <taxon>Bacteria</taxon>
        <taxon>Pseudomonadati</taxon>
        <taxon>Thermodesulfobacteriota</taxon>
        <taxon>Desulfobacteria</taxon>
        <taxon>Desulfobacterales</taxon>
        <taxon>Desulfosarcinaceae</taxon>
        <taxon>Desulfosarcina</taxon>
    </lineage>
</organism>
<dbReference type="GO" id="GO:0003700">
    <property type="term" value="F:DNA-binding transcription factor activity"/>
    <property type="evidence" value="ECO:0007669"/>
    <property type="project" value="InterPro"/>
</dbReference>
<dbReference type="Pfam" id="PF07729">
    <property type="entry name" value="FCD"/>
    <property type="match status" value="1"/>
</dbReference>
<evidence type="ECO:0000259" key="4">
    <source>
        <dbReference type="PROSITE" id="PS50949"/>
    </source>
</evidence>
<protein>
    <submittedName>
        <fullName evidence="5">GntR family transcriptional regulator</fullName>
    </submittedName>
</protein>
<gene>
    <name evidence="5" type="ORF">DSCW_62310</name>
</gene>
<dbReference type="KEGG" id="dwd:DSCW_62310"/>
<keyword evidence="1" id="KW-0805">Transcription regulation</keyword>
<dbReference type="SUPFAM" id="SSF46785">
    <property type="entry name" value="Winged helix' DNA-binding domain"/>
    <property type="match status" value="1"/>
</dbReference>
<dbReference type="SMART" id="SM00345">
    <property type="entry name" value="HTH_GNTR"/>
    <property type="match status" value="1"/>
</dbReference>
<keyword evidence="6" id="KW-1185">Reference proteome</keyword>
<evidence type="ECO:0000313" key="6">
    <source>
        <dbReference type="Proteomes" id="UP000427769"/>
    </source>
</evidence>
<feature type="domain" description="HTH gntR-type" evidence="4">
    <location>
        <begin position="1"/>
        <end position="66"/>
    </location>
</feature>
<dbReference type="EMBL" id="AP021875">
    <property type="protein sequence ID" value="BBO78814.1"/>
    <property type="molecule type" value="Genomic_DNA"/>
</dbReference>
<dbReference type="Gene3D" id="1.10.10.10">
    <property type="entry name" value="Winged helix-like DNA-binding domain superfamily/Winged helix DNA-binding domain"/>
    <property type="match status" value="1"/>
</dbReference>
<sequence>MKASIYSTIKQRILSLQYGPGQSLNPKDLAVELGVSQTPIREVLLRLAWEKLVTIIPRSGVQVTKIGLKELKEIYRSRILIEGELGRLAAQHITGGHIQQMKKLLAACRKINSENVKEELVELDAEFRSVLFLAADCPTLQEISDLLYNQTLRVWHLTFDDMDVLSEVSMEALEIEETLNVLSQKDPQRAGELRRKIILSWIDRLHKYYTRY</sequence>
<dbReference type="InterPro" id="IPR036388">
    <property type="entry name" value="WH-like_DNA-bd_sf"/>
</dbReference>
<dbReference type="PANTHER" id="PTHR43537">
    <property type="entry name" value="TRANSCRIPTIONAL REGULATOR, GNTR FAMILY"/>
    <property type="match status" value="1"/>
</dbReference>
<dbReference type="OrthoDB" id="5365904at2"/>
<dbReference type="Gene3D" id="1.20.120.530">
    <property type="entry name" value="GntR ligand-binding domain-like"/>
    <property type="match status" value="1"/>
</dbReference>
<evidence type="ECO:0000313" key="5">
    <source>
        <dbReference type="EMBL" id="BBO78814.1"/>
    </source>
</evidence>
<keyword evidence="3" id="KW-0804">Transcription</keyword>
<dbReference type="InterPro" id="IPR011711">
    <property type="entry name" value="GntR_C"/>
</dbReference>
<dbReference type="InterPro" id="IPR036390">
    <property type="entry name" value="WH_DNA-bd_sf"/>
</dbReference>
<accession>A0A5K7ZKN9</accession>
<dbReference type="InterPro" id="IPR000524">
    <property type="entry name" value="Tscrpt_reg_HTH_GntR"/>
</dbReference>
<evidence type="ECO:0000256" key="3">
    <source>
        <dbReference type="ARBA" id="ARBA00023163"/>
    </source>
</evidence>
<name>A0A5K7ZKN9_9BACT</name>
<dbReference type="AlphaFoldDB" id="A0A5K7ZKN9"/>
<dbReference type="PROSITE" id="PS50949">
    <property type="entry name" value="HTH_GNTR"/>
    <property type="match status" value="1"/>
</dbReference>
<dbReference type="Pfam" id="PF00392">
    <property type="entry name" value="GntR"/>
    <property type="match status" value="1"/>
</dbReference>
<dbReference type="InterPro" id="IPR008920">
    <property type="entry name" value="TF_FadR/GntR_C"/>
</dbReference>
<dbReference type="PANTHER" id="PTHR43537:SF24">
    <property type="entry name" value="GLUCONATE OPERON TRANSCRIPTIONAL REPRESSOR"/>
    <property type="match status" value="1"/>
</dbReference>
<evidence type="ECO:0000256" key="2">
    <source>
        <dbReference type="ARBA" id="ARBA00023125"/>
    </source>
</evidence>
<dbReference type="SMART" id="SM00895">
    <property type="entry name" value="FCD"/>
    <property type="match status" value="1"/>
</dbReference>
<dbReference type="GO" id="GO:0003677">
    <property type="term" value="F:DNA binding"/>
    <property type="evidence" value="ECO:0007669"/>
    <property type="project" value="UniProtKB-KW"/>
</dbReference>
<dbReference type="RefSeq" id="WP_155307409.1">
    <property type="nucleotide sequence ID" value="NZ_AP021875.1"/>
</dbReference>
<keyword evidence="2" id="KW-0238">DNA-binding</keyword>
<evidence type="ECO:0000256" key="1">
    <source>
        <dbReference type="ARBA" id="ARBA00023015"/>
    </source>
</evidence>
<dbReference type="Proteomes" id="UP000427769">
    <property type="component" value="Chromosome"/>
</dbReference>
<dbReference type="SUPFAM" id="SSF48008">
    <property type="entry name" value="GntR ligand-binding domain-like"/>
    <property type="match status" value="1"/>
</dbReference>
<proteinExistence type="predicted"/>
<reference evidence="5 6" key="1">
    <citation type="submission" date="2019-11" db="EMBL/GenBank/DDBJ databases">
        <title>Comparative genomics of hydrocarbon-degrading Desulfosarcina strains.</title>
        <authorList>
            <person name="Watanabe M."/>
            <person name="Kojima H."/>
            <person name="Fukui M."/>
        </authorList>
    </citation>
    <scope>NUCLEOTIDE SEQUENCE [LARGE SCALE GENOMIC DNA]</scope>
    <source>
        <strain evidence="5 6">PP31</strain>
    </source>
</reference>